<proteinExistence type="predicted"/>
<evidence type="ECO:0008006" key="4">
    <source>
        <dbReference type="Google" id="ProtNLM"/>
    </source>
</evidence>
<dbReference type="KEGG" id="spib:G8759_20720"/>
<sequence>MKTTRSLYQAAFVLLTLPLVASMCGKKNSDPAPQNTHPSTVASVWAWQKLLVSPPVGNIDDILDYYVQINLITNKCIPLLLYEFKSDGTIVPMEQSICQASGLSGLTLGPQTGDKWSVNGSKIIITHADGSKDEATLDLSDKTSGDGSKSKVMTWKRTLDSQTYTWIFERKL</sequence>
<evidence type="ECO:0000256" key="1">
    <source>
        <dbReference type="SAM" id="SignalP"/>
    </source>
</evidence>
<dbReference type="Proteomes" id="UP000501802">
    <property type="component" value="Chromosome"/>
</dbReference>
<keyword evidence="1" id="KW-0732">Signal</keyword>
<dbReference type="EMBL" id="CP050063">
    <property type="protein sequence ID" value="QIP14868.1"/>
    <property type="molecule type" value="Genomic_DNA"/>
</dbReference>
<gene>
    <name evidence="2" type="ORF">G8759_20720</name>
</gene>
<evidence type="ECO:0000313" key="2">
    <source>
        <dbReference type="EMBL" id="QIP14868.1"/>
    </source>
</evidence>
<protein>
    <recommendedName>
        <fullName evidence="4">Lipocalin family protein</fullName>
    </recommendedName>
</protein>
<accession>A0A6G9AR66</accession>
<reference evidence="2 3" key="1">
    <citation type="submission" date="2020-03" db="EMBL/GenBank/DDBJ databases">
        <authorList>
            <person name="Kim M.K."/>
        </authorList>
    </citation>
    <scope>NUCLEOTIDE SEQUENCE [LARGE SCALE GENOMIC DNA]</scope>
    <source>
        <strain evidence="2 3">BT328</strain>
    </source>
</reference>
<name>A0A6G9AR66_9BACT</name>
<keyword evidence="3" id="KW-1185">Reference proteome</keyword>
<feature type="chain" id="PRO_5026097497" description="Lipocalin family protein" evidence="1">
    <location>
        <begin position="22"/>
        <end position="172"/>
    </location>
</feature>
<dbReference type="AlphaFoldDB" id="A0A6G9AR66"/>
<evidence type="ECO:0000313" key="3">
    <source>
        <dbReference type="Proteomes" id="UP000501802"/>
    </source>
</evidence>
<organism evidence="2 3">
    <name type="scientific">Spirosoma aureum</name>
    <dbReference type="NCBI Taxonomy" id="2692134"/>
    <lineage>
        <taxon>Bacteria</taxon>
        <taxon>Pseudomonadati</taxon>
        <taxon>Bacteroidota</taxon>
        <taxon>Cytophagia</taxon>
        <taxon>Cytophagales</taxon>
        <taxon>Cytophagaceae</taxon>
        <taxon>Spirosoma</taxon>
    </lineage>
</organism>
<dbReference type="RefSeq" id="WP_167211791.1">
    <property type="nucleotide sequence ID" value="NZ_CP050063.1"/>
</dbReference>
<feature type="signal peptide" evidence="1">
    <location>
        <begin position="1"/>
        <end position="21"/>
    </location>
</feature>